<organism evidence="6 7">
    <name type="scientific">Ramazzottius varieornatus</name>
    <name type="common">Water bear</name>
    <name type="synonym">Tardigrade</name>
    <dbReference type="NCBI Taxonomy" id="947166"/>
    <lineage>
        <taxon>Eukaryota</taxon>
        <taxon>Metazoa</taxon>
        <taxon>Ecdysozoa</taxon>
        <taxon>Tardigrada</taxon>
        <taxon>Eutardigrada</taxon>
        <taxon>Parachela</taxon>
        <taxon>Hypsibioidea</taxon>
        <taxon>Ramazzottiidae</taxon>
        <taxon>Ramazzottius</taxon>
    </lineage>
</organism>
<dbReference type="InterPro" id="IPR011009">
    <property type="entry name" value="Kinase-like_dom_sf"/>
</dbReference>
<dbReference type="InterPro" id="IPR000719">
    <property type="entry name" value="Prot_kinase_dom"/>
</dbReference>
<dbReference type="SMART" id="SM00220">
    <property type="entry name" value="S_TKc"/>
    <property type="match status" value="1"/>
</dbReference>
<dbReference type="Proteomes" id="UP000186922">
    <property type="component" value="Unassembled WGS sequence"/>
</dbReference>
<keyword evidence="4" id="KW-0418">Kinase</keyword>
<comment type="similarity">
    <text evidence="4">Belongs to the protein kinase superfamily.</text>
</comment>
<feature type="binding site" evidence="3">
    <location>
        <position position="170"/>
    </location>
    <ligand>
        <name>ATP</name>
        <dbReference type="ChEBI" id="CHEBI:30616"/>
    </ligand>
</feature>
<dbReference type="PROSITE" id="PS00108">
    <property type="entry name" value="PROTEIN_KINASE_ST"/>
    <property type="match status" value="1"/>
</dbReference>
<evidence type="ECO:0000313" key="6">
    <source>
        <dbReference type="EMBL" id="GAV09775.1"/>
    </source>
</evidence>
<dbReference type="CDD" id="cd14008">
    <property type="entry name" value="STKc_LKB1_CaMKK"/>
    <property type="match status" value="1"/>
</dbReference>
<proteinExistence type="inferred from homology"/>
<dbReference type="InterPro" id="IPR008271">
    <property type="entry name" value="Ser/Thr_kinase_AS"/>
</dbReference>
<evidence type="ECO:0000313" key="7">
    <source>
        <dbReference type="Proteomes" id="UP000186922"/>
    </source>
</evidence>
<dbReference type="SUPFAM" id="SSF56112">
    <property type="entry name" value="Protein kinase-like (PK-like)"/>
    <property type="match status" value="1"/>
</dbReference>
<gene>
    <name evidence="6" type="primary">RvY_19260-1</name>
    <name evidence="6" type="synonym">RvY_19260.1</name>
    <name evidence="6" type="ORF">RvY_19260</name>
</gene>
<sequence length="487" mass="54636">MESSVALNGQPPTVNSLSDLATESAPQKACLNIPVISLLPHISSADSIIDLESSDLPIVFQSNGDAEMDSDELLNYQDKSVTEMTNGVFALPPAALQNIFHNGDQDKQRSPGDVVQPILNGVVKHRLSISNDGFIQMRDYKISFDVIGAGKFSEVRVALDTRDGQQYAMKIFSKTKLQKFNMLLRTSRNPVEEAYKEAAMLRQLSHPNIIQLCDFIDDPDSDAIYIVLELLDHVVIEVPTDSPCTEAVARQYFHDIADGVAHIHKCGIIHRDIKPENLLVSKSGIVKLVDFNFCVELVKDENGEEQEVECSHGTPAYTPPECLLPDQRTAAGRPLDMYALGVTLFVMVHGDLPFRADLLPELFDKILNEEVVMPEKTDVSESLTEVIKRLMEKNPKVRMTMPEMLKHPWMQKFQQGTAREKDVSVRYQQKYSERCSWIAMSSEERAVDEDTSIEVDPKGQFVKHRSRGSVIAENDLQELFIDGYTVL</sequence>
<evidence type="ECO:0000256" key="4">
    <source>
        <dbReference type="RuleBase" id="RU000304"/>
    </source>
</evidence>
<keyword evidence="4" id="KW-0808">Transferase</keyword>
<dbReference type="Gene3D" id="1.10.510.10">
    <property type="entry name" value="Transferase(Phosphotransferase) domain 1"/>
    <property type="match status" value="1"/>
</dbReference>
<dbReference type="PANTHER" id="PTHR24346">
    <property type="entry name" value="MAP/MICROTUBULE AFFINITY-REGULATING KINASE"/>
    <property type="match status" value="1"/>
</dbReference>
<dbReference type="Pfam" id="PF00069">
    <property type="entry name" value="Pkinase"/>
    <property type="match status" value="1"/>
</dbReference>
<evidence type="ECO:0000259" key="5">
    <source>
        <dbReference type="PROSITE" id="PS50011"/>
    </source>
</evidence>
<keyword evidence="4" id="KW-0723">Serine/threonine-protein kinase</keyword>
<reference evidence="6 7" key="1">
    <citation type="journal article" date="2016" name="Nat. Commun.">
        <title>Extremotolerant tardigrade genome and improved radiotolerance of human cultured cells by tardigrade-unique protein.</title>
        <authorList>
            <person name="Hashimoto T."/>
            <person name="Horikawa D.D."/>
            <person name="Saito Y."/>
            <person name="Kuwahara H."/>
            <person name="Kozuka-Hata H."/>
            <person name="Shin-I T."/>
            <person name="Minakuchi Y."/>
            <person name="Ohishi K."/>
            <person name="Motoyama A."/>
            <person name="Aizu T."/>
            <person name="Enomoto A."/>
            <person name="Kondo K."/>
            <person name="Tanaka S."/>
            <person name="Hara Y."/>
            <person name="Koshikawa S."/>
            <person name="Sagara H."/>
            <person name="Miura T."/>
            <person name="Yokobori S."/>
            <person name="Miyagawa K."/>
            <person name="Suzuki Y."/>
            <person name="Kubo T."/>
            <person name="Oyama M."/>
            <person name="Kohara Y."/>
            <person name="Fujiyama A."/>
            <person name="Arakawa K."/>
            <person name="Katayama T."/>
            <person name="Toyoda A."/>
            <person name="Kunieda T."/>
        </authorList>
    </citation>
    <scope>NUCLEOTIDE SEQUENCE [LARGE SCALE GENOMIC DNA]</scope>
    <source>
        <strain evidence="6 7">YOKOZUNA-1</strain>
    </source>
</reference>
<protein>
    <recommendedName>
        <fullName evidence="5">Protein kinase domain-containing protein</fullName>
    </recommendedName>
</protein>
<evidence type="ECO:0000256" key="3">
    <source>
        <dbReference type="PROSITE-ProRule" id="PRU10141"/>
    </source>
</evidence>
<name>A0A1D1W8T8_RAMVA</name>
<accession>A0A1D1W8T8</accession>
<keyword evidence="1 3" id="KW-0547">Nucleotide-binding</keyword>
<dbReference type="PROSITE" id="PS00107">
    <property type="entry name" value="PROTEIN_KINASE_ATP"/>
    <property type="match status" value="1"/>
</dbReference>
<keyword evidence="7" id="KW-1185">Reference proteome</keyword>
<keyword evidence="2 3" id="KW-0067">ATP-binding</keyword>
<dbReference type="STRING" id="947166.A0A1D1W8T8"/>
<dbReference type="GO" id="GO:0005737">
    <property type="term" value="C:cytoplasm"/>
    <property type="evidence" value="ECO:0007669"/>
    <property type="project" value="TreeGrafter"/>
</dbReference>
<dbReference type="GO" id="GO:0035556">
    <property type="term" value="P:intracellular signal transduction"/>
    <property type="evidence" value="ECO:0007669"/>
    <property type="project" value="TreeGrafter"/>
</dbReference>
<evidence type="ECO:0000256" key="1">
    <source>
        <dbReference type="ARBA" id="ARBA00022741"/>
    </source>
</evidence>
<dbReference type="PANTHER" id="PTHR24346:SF77">
    <property type="entry name" value="SERINE THREONINE PROTEIN KINASE"/>
    <property type="match status" value="1"/>
</dbReference>
<dbReference type="GO" id="GO:0004674">
    <property type="term" value="F:protein serine/threonine kinase activity"/>
    <property type="evidence" value="ECO:0007669"/>
    <property type="project" value="UniProtKB-KW"/>
</dbReference>
<comment type="caution">
    <text evidence="6">The sequence shown here is derived from an EMBL/GenBank/DDBJ whole genome shotgun (WGS) entry which is preliminary data.</text>
</comment>
<dbReference type="PROSITE" id="PS50011">
    <property type="entry name" value="PROTEIN_KINASE_DOM"/>
    <property type="match status" value="1"/>
</dbReference>
<evidence type="ECO:0000256" key="2">
    <source>
        <dbReference type="ARBA" id="ARBA00022840"/>
    </source>
</evidence>
<dbReference type="AlphaFoldDB" id="A0A1D1W8T8"/>
<feature type="domain" description="Protein kinase" evidence="5">
    <location>
        <begin position="141"/>
        <end position="410"/>
    </location>
</feature>
<dbReference type="GO" id="GO:0005524">
    <property type="term" value="F:ATP binding"/>
    <property type="evidence" value="ECO:0007669"/>
    <property type="project" value="UniProtKB-UniRule"/>
</dbReference>
<dbReference type="OrthoDB" id="68483at2759"/>
<dbReference type="EMBL" id="BDGG01000027">
    <property type="protein sequence ID" value="GAV09775.1"/>
    <property type="molecule type" value="Genomic_DNA"/>
</dbReference>
<dbReference type="InterPro" id="IPR017441">
    <property type="entry name" value="Protein_kinase_ATP_BS"/>
</dbReference>